<name>A0A151ZE56_TIELA</name>
<feature type="compositionally biased region" description="Basic and acidic residues" evidence="8">
    <location>
        <begin position="824"/>
        <end position="848"/>
    </location>
</feature>
<dbReference type="OMA" id="MDLCVDI"/>
<evidence type="ECO:0000256" key="4">
    <source>
        <dbReference type="ARBA" id="ARBA00022786"/>
    </source>
</evidence>
<keyword evidence="3 7" id="KW-0645">Protease</keyword>
<feature type="compositionally biased region" description="Basic and acidic residues" evidence="8">
    <location>
        <begin position="706"/>
        <end position="717"/>
    </location>
</feature>
<accession>A0A151ZE56</accession>
<comment type="catalytic activity">
    <reaction evidence="1 7">
        <text>Thiol-dependent hydrolysis of ester, thioester, amide, peptide and isopeptide bonds formed by the C-terminal Gly of ubiquitin (a 76-residue protein attached to proteins as an intracellular targeting signal).</text>
        <dbReference type="EC" id="3.4.19.12"/>
    </reaction>
</comment>
<keyword evidence="4 7" id="KW-0833">Ubl conjugation pathway</keyword>
<comment type="caution">
    <text evidence="10">The sequence shown here is derived from an EMBL/GenBank/DDBJ whole genome shotgun (WGS) entry which is preliminary data.</text>
</comment>
<evidence type="ECO:0000256" key="1">
    <source>
        <dbReference type="ARBA" id="ARBA00000707"/>
    </source>
</evidence>
<dbReference type="PANTHER" id="PTHR24006">
    <property type="entry name" value="UBIQUITIN CARBOXYL-TERMINAL HYDROLASE"/>
    <property type="match status" value="1"/>
</dbReference>
<dbReference type="EMBL" id="LODT01000031">
    <property type="protein sequence ID" value="KYQ92242.1"/>
    <property type="molecule type" value="Genomic_DNA"/>
</dbReference>
<dbReference type="PROSITE" id="PS00972">
    <property type="entry name" value="USP_1"/>
    <property type="match status" value="1"/>
</dbReference>
<dbReference type="SUPFAM" id="SSF54001">
    <property type="entry name" value="Cysteine proteinases"/>
    <property type="match status" value="1"/>
</dbReference>
<dbReference type="CDD" id="cd02661">
    <property type="entry name" value="Peptidase_C19E"/>
    <property type="match status" value="1"/>
</dbReference>
<evidence type="ECO:0000313" key="10">
    <source>
        <dbReference type="EMBL" id="KYQ92242.1"/>
    </source>
</evidence>
<feature type="compositionally biased region" description="Low complexity" evidence="8">
    <location>
        <begin position="851"/>
        <end position="870"/>
    </location>
</feature>
<dbReference type="GO" id="GO:0006508">
    <property type="term" value="P:proteolysis"/>
    <property type="evidence" value="ECO:0007669"/>
    <property type="project" value="UniProtKB-KW"/>
</dbReference>
<dbReference type="PROSITE" id="PS50235">
    <property type="entry name" value="USP_3"/>
    <property type="match status" value="1"/>
</dbReference>
<protein>
    <recommendedName>
        <fullName evidence="7">Ubiquitin carboxyl-terminal hydrolase</fullName>
        <ecNumber evidence="7">3.4.19.12</ecNumber>
    </recommendedName>
</protein>
<dbReference type="Gene3D" id="3.90.70.10">
    <property type="entry name" value="Cysteine proteinases"/>
    <property type="match status" value="1"/>
</dbReference>
<dbReference type="AlphaFoldDB" id="A0A151ZE56"/>
<dbReference type="FunFam" id="3.90.70.10:FF:000119">
    <property type="entry name" value="Ubiquitin specific peptidase 36"/>
    <property type="match status" value="1"/>
</dbReference>
<feature type="compositionally biased region" description="Low complexity" evidence="8">
    <location>
        <begin position="686"/>
        <end position="698"/>
    </location>
</feature>
<feature type="compositionally biased region" description="Polar residues" evidence="8">
    <location>
        <begin position="574"/>
        <end position="602"/>
    </location>
</feature>
<dbReference type="EC" id="3.4.19.12" evidence="7"/>
<organism evidence="10 11">
    <name type="scientific">Tieghemostelium lacteum</name>
    <name type="common">Slime mold</name>
    <name type="synonym">Dictyostelium lacteum</name>
    <dbReference type="NCBI Taxonomy" id="361077"/>
    <lineage>
        <taxon>Eukaryota</taxon>
        <taxon>Amoebozoa</taxon>
        <taxon>Evosea</taxon>
        <taxon>Eumycetozoa</taxon>
        <taxon>Dictyostelia</taxon>
        <taxon>Dictyosteliales</taxon>
        <taxon>Raperosteliaceae</taxon>
        <taxon>Tieghemostelium</taxon>
    </lineage>
</organism>
<dbReference type="GO" id="GO:0005829">
    <property type="term" value="C:cytosol"/>
    <property type="evidence" value="ECO:0007669"/>
    <property type="project" value="TreeGrafter"/>
</dbReference>
<feature type="region of interest" description="Disordered" evidence="8">
    <location>
        <begin position="820"/>
        <end position="878"/>
    </location>
</feature>
<evidence type="ECO:0000259" key="9">
    <source>
        <dbReference type="PROSITE" id="PS50235"/>
    </source>
</evidence>
<dbReference type="PROSITE" id="PS00973">
    <property type="entry name" value="USP_2"/>
    <property type="match status" value="1"/>
</dbReference>
<proteinExistence type="inferred from homology"/>
<dbReference type="STRING" id="361077.A0A151ZE56"/>
<feature type="region of interest" description="Disordered" evidence="8">
    <location>
        <begin position="549"/>
        <end position="717"/>
    </location>
</feature>
<dbReference type="GO" id="GO:0005634">
    <property type="term" value="C:nucleus"/>
    <property type="evidence" value="ECO:0007669"/>
    <property type="project" value="TreeGrafter"/>
</dbReference>
<evidence type="ECO:0000256" key="5">
    <source>
        <dbReference type="ARBA" id="ARBA00022801"/>
    </source>
</evidence>
<dbReference type="GO" id="GO:0016579">
    <property type="term" value="P:protein deubiquitination"/>
    <property type="evidence" value="ECO:0007669"/>
    <property type="project" value="InterPro"/>
</dbReference>
<dbReference type="InterPro" id="IPR028889">
    <property type="entry name" value="USP"/>
</dbReference>
<dbReference type="InterPro" id="IPR018200">
    <property type="entry name" value="USP_CS"/>
</dbReference>
<gene>
    <name evidence="10" type="ORF">DLAC_07089</name>
</gene>
<sequence length="878" mass="98795">MPSVVLTKTPNPSPKNQFKNKQQPNTKILLKNANSKQLINNTQKQVPNGSVKSNLLKEQINKNRLQKQISQIRTDSLKQLDAEQDLQHQKPKDVDVGVPSQKKLQQFSETITNQGKPVLHRTIVFKESTEVLKHDNNELKLKYKPINNIQKLNEMKAMVNSKKETEVVDDNILPVPKKVLFAPEKLRSLMGWKSVSKVGSGLRNLGNTCFMNSVLQCLTYSAPLANFMRSHEHSKNCSSTGFCIFCSLENHIIKSLDSSGKVIMPKEIAMNIKKIAPTFRLGRQEDSHEFIRFVIEGLQKVCLSQYPKGSIPHRDTMTTVVGSIFGGYLRSQVKCTVCNYESNTFDPFMDLCVDINHADSLQKGLAHFVKSEILDHSNKYKCSKCKKLVKATKQLKIHIAPPILTIQLKRFSFMGMFGGKINKSINFEPQLNLSPFMTQSTSDAVYDLYGVLTHLGGSTNSGHYFCFVKNSNGVWHKLDDEFVSQVSLDNVLSQKAYILFYSKRVSPQQLSSSSTITNTQNIKNENGKRKLDDTDIKNIIINGLDQIQQQQPKLKQLKSDSDKTVENSPKILNGKNTASPKLNGNSDNQKSVEVSTPSPKQNGKSKETSPKLNGTSPSPSVEVNGKSKQPSPKLNGTTSTAETNGKSKETSPKVLNGKNTPSPIVKSKESPSTTTKSNGVVSVQQPPKLSLNNNNSSESDSDSDDEPKKVKEVVKESKLTKTWEEVRKLDDKQLKEFELQKIKAKKVVDALSKKKSKGGNNTSQFQFTVGKWDNVDSESLKAQKELLKDEDLKELEHTKDSWNEEFDRGRVKKIKVKAPLDPNEPNRFEHTFSKKKQQKELEAKHGRDFVQQNNQHYNNYSNNNNNNNNSFAKKFKKK</sequence>
<dbReference type="GO" id="GO:0004843">
    <property type="term" value="F:cysteine-type deubiquitinase activity"/>
    <property type="evidence" value="ECO:0007669"/>
    <property type="project" value="UniProtKB-UniRule"/>
</dbReference>
<evidence type="ECO:0000256" key="3">
    <source>
        <dbReference type="ARBA" id="ARBA00022670"/>
    </source>
</evidence>
<keyword evidence="11" id="KW-1185">Reference proteome</keyword>
<keyword evidence="6 7" id="KW-0788">Thiol protease</keyword>
<dbReference type="InterPro" id="IPR038765">
    <property type="entry name" value="Papain-like_cys_pep_sf"/>
</dbReference>
<dbReference type="OrthoDB" id="420187at2759"/>
<feature type="compositionally biased region" description="Low complexity" evidence="8">
    <location>
        <begin position="510"/>
        <end position="522"/>
    </location>
</feature>
<dbReference type="InterPro" id="IPR001394">
    <property type="entry name" value="Peptidase_C19_UCH"/>
</dbReference>
<evidence type="ECO:0000256" key="2">
    <source>
        <dbReference type="ARBA" id="ARBA00009085"/>
    </source>
</evidence>
<feature type="compositionally biased region" description="Polar residues" evidence="8">
    <location>
        <begin position="610"/>
        <end position="644"/>
    </location>
</feature>
<reference evidence="10 11" key="1">
    <citation type="submission" date="2015-12" db="EMBL/GenBank/DDBJ databases">
        <title>Dictyostelia acquired genes for synthesis and detection of signals that induce cell-type specialization by lateral gene transfer from prokaryotes.</title>
        <authorList>
            <person name="Gloeckner G."/>
            <person name="Schaap P."/>
        </authorList>
    </citation>
    <scope>NUCLEOTIDE SEQUENCE [LARGE SCALE GENOMIC DNA]</scope>
    <source>
        <strain evidence="10 11">TK</strain>
    </source>
</reference>
<evidence type="ECO:0000256" key="8">
    <source>
        <dbReference type="SAM" id="MobiDB-lite"/>
    </source>
</evidence>
<evidence type="ECO:0000256" key="6">
    <source>
        <dbReference type="ARBA" id="ARBA00022807"/>
    </source>
</evidence>
<dbReference type="Pfam" id="PF00443">
    <property type="entry name" value="UCH"/>
    <property type="match status" value="1"/>
</dbReference>
<dbReference type="PANTHER" id="PTHR24006:SF758">
    <property type="entry name" value="UBIQUITIN CARBOXYL-TERMINAL HYDROLASE 36"/>
    <property type="match status" value="1"/>
</dbReference>
<dbReference type="InterPro" id="IPR050164">
    <property type="entry name" value="Peptidase_C19"/>
</dbReference>
<feature type="domain" description="USP" evidence="9">
    <location>
        <begin position="200"/>
        <end position="504"/>
    </location>
</feature>
<evidence type="ECO:0000256" key="7">
    <source>
        <dbReference type="RuleBase" id="RU366025"/>
    </source>
</evidence>
<feature type="region of interest" description="Disordered" evidence="8">
    <location>
        <begin position="510"/>
        <end position="529"/>
    </location>
</feature>
<feature type="region of interest" description="Disordered" evidence="8">
    <location>
        <begin position="1"/>
        <end position="22"/>
    </location>
</feature>
<evidence type="ECO:0000313" key="11">
    <source>
        <dbReference type="Proteomes" id="UP000076078"/>
    </source>
</evidence>
<comment type="similarity">
    <text evidence="2 7">Belongs to the peptidase C19 family.</text>
</comment>
<dbReference type="InParanoid" id="A0A151ZE56"/>
<keyword evidence="5 7" id="KW-0378">Hydrolase</keyword>
<dbReference type="Proteomes" id="UP000076078">
    <property type="component" value="Unassembled WGS sequence"/>
</dbReference>